<evidence type="ECO:0000313" key="3">
    <source>
        <dbReference type="Proteomes" id="UP000054560"/>
    </source>
</evidence>
<dbReference type="GeneID" id="25910527"/>
<dbReference type="Proteomes" id="UP000054560">
    <property type="component" value="Unassembled WGS sequence"/>
</dbReference>
<evidence type="ECO:0000313" key="2">
    <source>
        <dbReference type="EMBL" id="KNC77521.1"/>
    </source>
</evidence>
<organism evidence="2 3">
    <name type="scientific">Sphaeroforma arctica JP610</name>
    <dbReference type="NCBI Taxonomy" id="667725"/>
    <lineage>
        <taxon>Eukaryota</taxon>
        <taxon>Ichthyosporea</taxon>
        <taxon>Ichthyophonida</taxon>
        <taxon>Sphaeroforma</taxon>
    </lineage>
</organism>
<evidence type="ECO:0000256" key="1">
    <source>
        <dbReference type="SAM" id="MobiDB-lite"/>
    </source>
</evidence>
<feature type="compositionally biased region" description="Basic and acidic residues" evidence="1">
    <location>
        <begin position="203"/>
        <end position="214"/>
    </location>
</feature>
<protein>
    <submittedName>
        <fullName evidence="2">Uncharacterized protein</fullName>
    </submittedName>
</protein>
<name>A0A0L0FM16_9EUKA</name>
<reference evidence="2 3" key="1">
    <citation type="submission" date="2011-02" db="EMBL/GenBank/DDBJ databases">
        <title>The Genome Sequence of Sphaeroforma arctica JP610.</title>
        <authorList>
            <consortium name="The Broad Institute Genome Sequencing Platform"/>
            <person name="Russ C."/>
            <person name="Cuomo C."/>
            <person name="Young S.K."/>
            <person name="Zeng Q."/>
            <person name="Gargeya S."/>
            <person name="Alvarado L."/>
            <person name="Berlin A."/>
            <person name="Chapman S.B."/>
            <person name="Chen Z."/>
            <person name="Freedman E."/>
            <person name="Gellesch M."/>
            <person name="Goldberg J."/>
            <person name="Griggs A."/>
            <person name="Gujja S."/>
            <person name="Heilman E."/>
            <person name="Heiman D."/>
            <person name="Howarth C."/>
            <person name="Mehta T."/>
            <person name="Neiman D."/>
            <person name="Pearson M."/>
            <person name="Roberts A."/>
            <person name="Saif S."/>
            <person name="Shea T."/>
            <person name="Shenoy N."/>
            <person name="Sisk P."/>
            <person name="Stolte C."/>
            <person name="Sykes S."/>
            <person name="White J."/>
            <person name="Yandava C."/>
            <person name="Burger G."/>
            <person name="Gray M.W."/>
            <person name="Holland P.W.H."/>
            <person name="King N."/>
            <person name="Lang F.B.F."/>
            <person name="Roger A.J."/>
            <person name="Ruiz-Trillo I."/>
            <person name="Haas B."/>
            <person name="Nusbaum C."/>
            <person name="Birren B."/>
        </authorList>
    </citation>
    <scope>NUCLEOTIDE SEQUENCE [LARGE SCALE GENOMIC DNA]</scope>
    <source>
        <strain evidence="2 3">JP610</strain>
    </source>
</reference>
<feature type="region of interest" description="Disordered" evidence="1">
    <location>
        <begin position="147"/>
        <end position="257"/>
    </location>
</feature>
<keyword evidence="3" id="KW-1185">Reference proteome</keyword>
<dbReference type="AlphaFoldDB" id="A0A0L0FM16"/>
<dbReference type="EMBL" id="KQ242709">
    <property type="protein sequence ID" value="KNC77521.1"/>
    <property type="molecule type" value="Genomic_DNA"/>
</dbReference>
<gene>
    <name evidence="2" type="ORF">SARC_10023</name>
</gene>
<proteinExistence type="predicted"/>
<feature type="compositionally biased region" description="Acidic residues" evidence="1">
    <location>
        <begin position="193"/>
        <end position="202"/>
    </location>
</feature>
<sequence length="257" mass="28090">MCTKTDTEVRSETTILRRLSKIQVVSDVYEIAANFCQHAKEQNHYFAVAAENTEKVYCKVCGIASPYLSNEHIANVDQILVSNFDQIVEKYPQITTTPLADIVSTVQVAIANTKQMVSERIMGPTVNSIEAMPTTAEGVEEAVNQASANTAEVENTAAETTTESVIEPKSETNEGDTEKAITVEADELKSETIEDDSEIATEEEVKTVPMKDDSSSTPSPTLTPEKRSRSNSSVSRHSLKQRANSLILNIPRHGVAI</sequence>
<dbReference type="RefSeq" id="XP_014151423.1">
    <property type="nucleotide sequence ID" value="XM_014295948.1"/>
</dbReference>
<accession>A0A0L0FM16</accession>
<feature type="compositionally biased region" description="Low complexity" evidence="1">
    <location>
        <begin position="147"/>
        <end position="165"/>
    </location>
</feature>
<feature type="compositionally biased region" description="Basic and acidic residues" evidence="1">
    <location>
        <begin position="166"/>
        <end position="192"/>
    </location>
</feature>